<accession>A0A836HLG9</accession>
<evidence type="ECO:0000256" key="3">
    <source>
        <dbReference type="ARBA" id="ARBA00022490"/>
    </source>
</evidence>
<dbReference type="GO" id="GO:0005737">
    <property type="term" value="C:cytoplasm"/>
    <property type="evidence" value="ECO:0007669"/>
    <property type="project" value="UniProtKB-SubCell"/>
</dbReference>
<evidence type="ECO:0000256" key="2">
    <source>
        <dbReference type="ARBA" id="ARBA00004496"/>
    </source>
</evidence>
<dbReference type="GO" id="GO:0008180">
    <property type="term" value="C:COP9 signalosome"/>
    <property type="evidence" value="ECO:0007669"/>
    <property type="project" value="UniProtKB-KW"/>
</dbReference>
<dbReference type="GeneID" id="94287734"/>
<evidence type="ECO:0000313" key="7">
    <source>
        <dbReference type="Proteomes" id="UP000674318"/>
    </source>
</evidence>
<evidence type="ECO:0000256" key="4">
    <source>
        <dbReference type="ARBA" id="ARBA00022790"/>
    </source>
</evidence>
<dbReference type="KEGG" id="phet:94287734"/>
<dbReference type="AlphaFoldDB" id="A0A836HLG9"/>
<sequence>MTLDAPAMPSLQRYARLSASVLTSNDKNEVQAALPPLLQYLSRQSCNVSEVEALEQWCCKQGNRELLQRCSGESMEVLKSRVMQRARVLSDAVVSRREMPPMEMRNIRVSAAAYTTGDACDNGRSRTATLVEWWNLSDDDPWSFTAAACCSHTVRSRKYGYRFICLKEALALVGPYLDLMRKAAATGDWDGVSCLFAEATDYVDRVSSREDPAAIFGSLELSRLHLTLTLASRGGVASVEKTLQLVRVDDDIQRVTALLDQLGIKDQDIVEMPLSSHPLMPFFSKVQAYWHLTLTYSAFFNTVTAYVDGSLGRFEGFAKALLGDEIGAHSCLWGAVRYSSIRFFPESTVRVRQLGPQLVGPSMQAGACSVMSTLFPYSSHHVCGTASDHYLDEFAPLVTAVIAPAASFSTLLVLSAIGSLPLSVALEQLRMCVECREVYETCSELTSLLDALWRGQLGAAWRYAKEAAARYLAHEPHIDATVAKSLLQCVMHSFCFHYLHARRTAFLADAAVDLGIDSPEEVAEAVTALISSNRMDARIDSVRGAICINQPDDKRSEDIKMEAAARAMLSFSALKMQLTCLSAERNLIAFANDG</sequence>
<comment type="caution">
    <text evidence="6">The sequence shown here is derived from an EMBL/GenBank/DDBJ whole genome shotgun (WGS) entry which is preliminary data.</text>
</comment>
<keyword evidence="4" id="KW-0736">Signalosome</keyword>
<dbReference type="OrthoDB" id="272349at2759"/>
<comment type="subcellular location">
    <subcellularLocation>
        <location evidence="2">Cytoplasm</location>
    </subcellularLocation>
    <subcellularLocation>
        <location evidence="1">Nucleus</location>
    </subcellularLocation>
</comment>
<protein>
    <submittedName>
        <fullName evidence="6">Uncharacterized protein</fullName>
    </submittedName>
</protein>
<keyword evidence="3" id="KW-0963">Cytoplasm</keyword>
<keyword evidence="7" id="KW-1185">Reference proteome</keyword>
<dbReference type="PANTHER" id="PTHR14145:SF2">
    <property type="entry name" value="COP9 SIGNALOSOME COMPLEX SUBUNIT 1"/>
    <property type="match status" value="1"/>
</dbReference>
<proteinExistence type="predicted"/>
<name>A0A836HLG9_9TRYP</name>
<evidence type="ECO:0000256" key="1">
    <source>
        <dbReference type="ARBA" id="ARBA00004123"/>
    </source>
</evidence>
<dbReference type="PANTHER" id="PTHR14145">
    <property type="entry name" value="26S PROTESOME SUBUNIT 6"/>
    <property type="match status" value="1"/>
</dbReference>
<evidence type="ECO:0000256" key="5">
    <source>
        <dbReference type="ARBA" id="ARBA00023242"/>
    </source>
</evidence>
<gene>
    <name evidence="6" type="ORF">JKF63_01611</name>
</gene>
<dbReference type="EMBL" id="JAFJZO010000034">
    <property type="protein sequence ID" value="KAG5493779.1"/>
    <property type="molecule type" value="Genomic_DNA"/>
</dbReference>
<dbReference type="InterPro" id="IPR019585">
    <property type="entry name" value="Rpn7/CSN1"/>
</dbReference>
<reference evidence="6 7" key="1">
    <citation type="submission" date="2021-02" db="EMBL/GenBank/DDBJ databases">
        <title>Porcisia hertigi Genome sequencing and assembly.</title>
        <authorList>
            <person name="Almutairi H."/>
            <person name="Gatherer D."/>
        </authorList>
    </citation>
    <scope>NUCLEOTIDE SEQUENCE [LARGE SCALE GENOMIC DNA]</scope>
    <source>
        <strain evidence="6 7">C119</strain>
    </source>
</reference>
<keyword evidence="5" id="KW-0539">Nucleus</keyword>
<dbReference type="RefSeq" id="XP_067753814.1">
    <property type="nucleotide sequence ID" value="XM_067897657.1"/>
</dbReference>
<evidence type="ECO:0000313" key="6">
    <source>
        <dbReference type="EMBL" id="KAG5493779.1"/>
    </source>
</evidence>
<organism evidence="6 7">
    <name type="scientific">Porcisia hertigi</name>
    <dbReference type="NCBI Taxonomy" id="2761500"/>
    <lineage>
        <taxon>Eukaryota</taxon>
        <taxon>Discoba</taxon>
        <taxon>Euglenozoa</taxon>
        <taxon>Kinetoplastea</taxon>
        <taxon>Metakinetoplastina</taxon>
        <taxon>Trypanosomatida</taxon>
        <taxon>Trypanosomatidae</taxon>
        <taxon>Leishmaniinae</taxon>
        <taxon>Porcisia</taxon>
    </lineage>
</organism>
<dbReference type="Proteomes" id="UP000674318">
    <property type="component" value="Unassembled WGS sequence"/>
</dbReference>